<evidence type="ECO:0000256" key="4">
    <source>
        <dbReference type="ARBA" id="ARBA00022982"/>
    </source>
</evidence>
<dbReference type="FunFam" id="3.40.30.10:FF:000001">
    <property type="entry name" value="Thioredoxin"/>
    <property type="match status" value="1"/>
</dbReference>
<gene>
    <name evidence="12" type="primary">trxA</name>
    <name evidence="12" type="ORF">FDZ14_32260</name>
</gene>
<dbReference type="PROSITE" id="PS00194">
    <property type="entry name" value="THIOREDOXIN_1"/>
    <property type="match status" value="1"/>
</dbReference>
<dbReference type="InterPro" id="IPR013766">
    <property type="entry name" value="Thioredoxin_domain"/>
</dbReference>
<keyword evidence="12" id="KW-0614">Plasmid</keyword>
<evidence type="ECO:0000256" key="9">
    <source>
        <dbReference type="PIRSR" id="PIRSR000077-1"/>
    </source>
</evidence>
<evidence type="ECO:0000256" key="6">
    <source>
        <dbReference type="ARBA" id="ARBA00023284"/>
    </source>
</evidence>
<dbReference type="PANTHER" id="PTHR45663">
    <property type="entry name" value="GEO12009P1"/>
    <property type="match status" value="1"/>
</dbReference>
<evidence type="ECO:0000256" key="3">
    <source>
        <dbReference type="ARBA" id="ARBA00022448"/>
    </source>
</evidence>
<dbReference type="NCBIfam" id="TIGR01068">
    <property type="entry name" value="thioredoxin"/>
    <property type="match status" value="1"/>
</dbReference>
<feature type="domain" description="Thioredoxin" evidence="11">
    <location>
        <begin position="1"/>
        <end position="104"/>
    </location>
</feature>
<dbReference type="EMBL" id="CP045273">
    <property type="protein sequence ID" value="QJX80766.1"/>
    <property type="molecule type" value="Genomic_DNA"/>
</dbReference>
<dbReference type="RefSeq" id="WP_171778763.1">
    <property type="nucleotide sequence ID" value="NZ_CP045273.1"/>
</dbReference>
<keyword evidence="3" id="KW-0813">Transport</keyword>
<feature type="site" description="Contributes to redox potential value" evidence="9">
    <location>
        <position position="31"/>
    </location>
</feature>
<dbReference type="SUPFAM" id="SSF52833">
    <property type="entry name" value="Thioredoxin-like"/>
    <property type="match status" value="1"/>
</dbReference>
<geneLocation type="plasmid" evidence="13">
    <name>pfdu301a</name>
</geneLocation>
<evidence type="ECO:0000256" key="5">
    <source>
        <dbReference type="ARBA" id="ARBA00023157"/>
    </source>
</evidence>
<evidence type="ECO:0000259" key="11">
    <source>
        <dbReference type="PROSITE" id="PS51352"/>
    </source>
</evidence>
<protein>
    <recommendedName>
        <fullName evidence="2 7">Thioredoxin</fullName>
    </recommendedName>
</protein>
<evidence type="ECO:0000313" key="13">
    <source>
        <dbReference type="Proteomes" id="UP000501076"/>
    </source>
</evidence>
<dbReference type="PRINTS" id="PR00421">
    <property type="entry name" value="THIOREDOXIN"/>
</dbReference>
<dbReference type="CDD" id="cd02947">
    <property type="entry name" value="TRX_family"/>
    <property type="match status" value="1"/>
</dbReference>
<dbReference type="PROSITE" id="PS51352">
    <property type="entry name" value="THIOREDOXIN_2"/>
    <property type="match status" value="1"/>
</dbReference>
<comment type="similarity">
    <text evidence="1 8">Belongs to the thioredoxin family.</text>
</comment>
<organism evidence="12 13">
    <name type="scientific">Priestia megaterium</name>
    <name type="common">Bacillus megaterium</name>
    <dbReference type="NCBI Taxonomy" id="1404"/>
    <lineage>
        <taxon>Bacteria</taxon>
        <taxon>Bacillati</taxon>
        <taxon>Bacillota</taxon>
        <taxon>Bacilli</taxon>
        <taxon>Bacillales</taxon>
        <taxon>Bacillaceae</taxon>
        <taxon>Priestia</taxon>
    </lineage>
</organism>
<feature type="site" description="Deprotonates C-terminal active site Cys" evidence="9">
    <location>
        <position position="23"/>
    </location>
</feature>
<dbReference type="Pfam" id="PF00085">
    <property type="entry name" value="Thioredoxin"/>
    <property type="match status" value="1"/>
</dbReference>
<dbReference type="GO" id="GO:0005829">
    <property type="term" value="C:cytosol"/>
    <property type="evidence" value="ECO:0007669"/>
    <property type="project" value="TreeGrafter"/>
</dbReference>
<dbReference type="Gene3D" id="3.40.30.10">
    <property type="entry name" value="Glutaredoxin"/>
    <property type="match status" value="1"/>
</dbReference>
<dbReference type="Proteomes" id="UP000501076">
    <property type="component" value="Plasmid pFDU301A"/>
</dbReference>
<dbReference type="GO" id="GO:0015035">
    <property type="term" value="F:protein-disulfide reductase activity"/>
    <property type="evidence" value="ECO:0007669"/>
    <property type="project" value="UniProtKB-UniRule"/>
</dbReference>
<keyword evidence="6 10" id="KW-0676">Redox-active center</keyword>
<evidence type="ECO:0000256" key="7">
    <source>
        <dbReference type="NCBIfam" id="TIGR01068"/>
    </source>
</evidence>
<feature type="active site" description="Nucleophile" evidence="9">
    <location>
        <position position="32"/>
    </location>
</feature>
<evidence type="ECO:0000313" key="12">
    <source>
        <dbReference type="EMBL" id="QJX80766.1"/>
    </source>
</evidence>
<dbReference type="PIRSF" id="PIRSF000077">
    <property type="entry name" value="Thioredoxin"/>
    <property type="match status" value="1"/>
</dbReference>
<feature type="active site" description="Nucleophile" evidence="9">
    <location>
        <position position="29"/>
    </location>
</feature>
<keyword evidence="4" id="KW-0249">Electron transport</keyword>
<evidence type="ECO:0000256" key="1">
    <source>
        <dbReference type="ARBA" id="ARBA00008987"/>
    </source>
</evidence>
<dbReference type="GO" id="GO:0045454">
    <property type="term" value="P:cell redox homeostasis"/>
    <property type="evidence" value="ECO:0007669"/>
    <property type="project" value="TreeGrafter"/>
</dbReference>
<reference evidence="12 13" key="1">
    <citation type="submission" date="2019-10" db="EMBL/GenBank/DDBJ databases">
        <title>Complete genome sequences for adaption low water activity.</title>
        <authorList>
            <person name="Zhao L."/>
            <person name="Zhong J."/>
        </authorList>
    </citation>
    <scope>NUCLEOTIDE SEQUENCE [LARGE SCALE GENOMIC DNA]</scope>
    <source>
        <strain evidence="12 13">FDU301</strain>
        <plasmid evidence="13">pfdu301a</plasmid>
    </source>
</reference>
<feature type="disulfide bond" description="Redox-active" evidence="10">
    <location>
        <begin position="29"/>
        <end position="32"/>
    </location>
</feature>
<dbReference type="InterPro" id="IPR017937">
    <property type="entry name" value="Thioredoxin_CS"/>
</dbReference>
<evidence type="ECO:0000256" key="10">
    <source>
        <dbReference type="PIRSR" id="PIRSR000077-4"/>
    </source>
</evidence>
<keyword evidence="5 10" id="KW-1015">Disulfide bond</keyword>
<feature type="site" description="Contributes to redox potential value" evidence="9">
    <location>
        <position position="30"/>
    </location>
</feature>
<dbReference type="InterPro" id="IPR005746">
    <property type="entry name" value="Thioredoxin"/>
</dbReference>
<accession>A0A6M6E5E4</accession>
<proteinExistence type="inferred from homology"/>
<dbReference type="InterPro" id="IPR036249">
    <property type="entry name" value="Thioredoxin-like_sf"/>
</dbReference>
<sequence>MAITNLNKDNFTSEIGEGVVLVDFWAPWCGPCKMIAPILDQLDQDLNGKAQIKKLNIDEYGEIAQQYEIMSIPTMLVFKDGKQVDKALGYQPKEKLASLLEKHI</sequence>
<evidence type="ECO:0000256" key="8">
    <source>
        <dbReference type="PIRNR" id="PIRNR000077"/>
    </source>
</evidence>
<dbReference type="PANTHER" id="PTHR45663:SF11">
    <property type="entry name" value="GEO12009P1"/>
    <property type="match status" value="1"/>
</dbReference>
<evidence type="ECO:0000256" key="2">
    <source>
        <dbReference type="ARBA" id="ARBA00020570"/>
    </source>
</evidence>
<dbReference type="AlphaFoldDB" id="A0A6M6E5E4"/>
<name>A0A6M6E5E4_PRIMG</name>